<dbReference type="CDD" id="cd09535">
    <property type="entry name" value="SAM_BOI-like_fungal"/>
    <property type="match status" value="1"/>
</dbReference>
<gene>
    <name evidence="7" type="ORF">MBRA1_001580</name>
</gene>
<dbReference type="Pfam" id="PF00169">
    <property type="entry name" value="PH"/>
    <property type="match status" value="1"/>
</dbReference>
<feature type="region of interest" description="Disordered" evidence="3">
    <location>
        <begin position="248"/>
        <end position="284"/>
    </location>
</feature>
<dbReference type="InterPro" id="IPR036028">
    <property type="entry name" value="SH3-like_dom_sf"/>
</dbReference>
<dbReference type="AlphaFoldDB" id="A0AAF0DT39"/>
<feature type="compositionally biased region" description="Acidic residues" evidence="3">
    <location>
        <begin position="248"/>
        <end position="257"/>
    </location>
</feature>
<feature type="region of interest" description="Disordered" evidence="3">
    <location>
        <begin position="198"/>
        <end position="222"/>
    </location>
</feature>
<proteinExistence type="predicted"/>
<dbReference type="SUPFAM" id="SSF50729">
    <property type="entry name" value="PH domain-like"/>
    <property type="match status" value="1"/>
</dbReference>
<dbReference type="GO" id="GO:0016197">
    <property type="term" value="P:endosomal transport"/>
    <property type="evidence" value="ECO:0007669"/>
    <property type="project" value="TreeGrafter"/>
</dbReference>
<dbReference type="Gene3D" id="2.30.30.40">
    <property type="entry name" value="SH3 Domains"/>
    <property type="match status" value="1"/>
</dbReference>
<dbReference type="InterPro" id="IPR013761">
    <property type="entry name" value="SAM/pointed_sf"/>
</dbReference>
<feature type="region of interest" description="Disordered" evidence="3">
    <location>
        <begin position="1033"/>
        <end position="1084"/>
    </location>
</feature>
<dbReference type="Proteomes" id="UP001216638">
    <property type="component" value="Chromosome 2"/>
</dbReference>
<feature type="compositionally biased region" description="Polar residues" evidence="3">
    <location>
        <begin position="676"/>
        <end position="689"/>
    </location>
</feature>
<feature type="compositionally biased region" description="Basic and acidic residues" evidence="3">
    <location>
        <begin position="1071"/>
        <end position="1084"/>
    </location>
</feature>
<feature type="region of interest" description="Disordered" evidence="3">
    <location>
        <begin position="768"/>
        <end position="881"/>
    </location>
</feature>
<dbReference type="PROSITE" id="PS50002">
    <property type="entry name" value="SH3"/>
    <property type="match status" value="1"/>
</dbReference>
<evidence type="ECO:0000259" key="4">
    <source>
        <dbReference type="PROSITE" id="PS50002"/>
    </source>
</evidence>
<evidence type="ECO:0000313" key="7">
    <source>
        <dbReference type="EMBL" id="WFC94942.1"/>
    </source>
</evidence>
<name>A0AAF0DT39_9BASI</name>
<feature type="compositionally biased region" description="Basic and acidic residues" evidence="3">
    <location>
        <begin position="858"/>
        <end position="870"/>
    </location>
</feature>
<feature type="domain" description="SH3" evidence="4">
    <location>
        <begin position="4"/>
        <end position="67"/>
    </location>
</feature>
<dbReference type="InterPro" id="IPR011993">
    <property type="entry name" value="PH-like_dom_sf"/>
</dbReference>
<dbReference type="EMBL" id="CP119952">
    <property type="protein sequence ID" value="WFC94942.1"/>
    <property type="molecule type" value="Genomic_DNA"/>
</dbReference>
<dbReference type="InterPro" id="IPR001660">
    <property type="entry name" value="SAM"/>
</dbReference>
<accession>A0AAF0DT39</accession>
<protein>
    <submittedName>
        <fullName evidence="7">Uncharacterized protein</fullName>
    </submittedName>
</protein>
<keyword evidence="8" id="KW-1185">Reference proteome</keyword>
<feature type="compositionally biased region" description="Low complexity" evidence="3">
    <location>
        <begin position="802"/>
        <end position="829"/>
    </location>
</feature>
<feature type="domain" description="PH" evidence="5">
    <location>
        <begin position="937"/>
        <end position="1033"/>
    </location>
</feature>
<feature type="compositionally biased region" description="Polar residues" evidence="3">
    <location>
        <begin position="1040"/>
        <end position="1050"/>
    </location>
</feature>
<evidence type="ECO:0000259" key="5">
    <source>
        <dbReference type="PROSITE" id="PS50003"/>
    </source>
</evidence>
<feature type="compositionally biased region" description="Basic and acidic residues" evidence="3">
    <location>
        <begin position="270"/>
        <end position="279"/>
    </location>
</feature>
<feature type="domain" description="SAM" evidence="6">
    <location>
        <begin position="555"/>
        <end position="619"/>
    </location>
</feature>
<feature type="compositionally biased region" description="Low complexity" evidence="3">
    <location>
        <begin position="479"/>
        <end position="548"/>
    </location>
</feature>
<reference evidence="7" key="1">
    <citation type="submission" date="2023-03" db="EMBL/GenBank/DDBJ databases">
        <title>Mating type loci evolution in Malassezia.</title>
        <authorList>
            <person name="Coelho M.A."/>
        </authorList>
    </citation>
    <scope>NUCLEOTIDE SEQUENCE</scope>
    <source>
        <strain evidence="7">CBS 14135</strain>
    </source>
</reference>
<dbReference type="GO" id="GO:0097320">
    <property type="term" value="P:plasma membrane tubulation"/>
    <property type="evidence" value="ECO:0007669"/>
    <property type="project" value="TreeGrafter"/>
</dbReference>
<organism evidence="7 8">
    <name type="scientific">Malassezia brasiliensis</name>
    <dbReference type="NCBI Taxonomy" id="1821822"/>
    <lineage>
        <taxon>Eukaryota</taxon>
        <taxon>Fungi</taxon>
        <taxon>Dikarya</taxon>
        <taxon>Basidiomycota</taxon>
        <taxon>Ustilaginomycotina</taxon>
        <taxon>Malasseziomycetes</taxon>
        <taxon>Malasseziales</taxon>
        <taxon>Malasseziaceae</taxon>
        <taxon>Malassezia</taxon>
    </lineage>
</organism>
<dbReference type="PANTHER" id="PTHR45827">
    <property type="entry name" value="SORTING NEXIN"/>
    <property type="match status" value="1"/>
</dbReference>
<dbReference type="Pfam" id="PF00018">
    <property type="entry name" value="SH3_1"/>
    <property type="match status" value="1"/>
</dbReference>
<evidence type="ECO:0000256" key="3">
    <source>
        <dbReference type="SAM" id="MobiDB-lite"/>
    </source>
</evidence>
<dbReference type="SUPFAM" id="SSF47769">
    <property type="entry name" value="SAM/Pointed domain"/>
    <property type="match status" value="1"/>
</dbReference>
<dbReference type="SMART" id="SM00326">
    <property type="entry name" value="SH3"/>
    <property type="match status" value="1"/>
</dbReference>
<dbReference type="Gene3D" id="1.10.150.50">
    <property type="entry name" value="Transcription Factor, Ets-1"/>
    <property type="match status" value="1"/>
</dbReference>
<evidence type="ECO:0000256" key="2">
    <source>
        <dbReference type="PROSITE-ProRule" id="PRU00192"/>
    </source>
</evidence>
<feature type="compositionally biased region" description="Basic and acidic residues" evidence="3">
    <location>
        <begin position="349"/>
        <end position="370"/>
    </location>
</feature>
<dbReference type="PROSITE" id="PS50105">
    <property type="entry name" value="SAM_DOMAIN"/>
    <property type="match status" value="1"/>
</dbReference>
<dbReference type="Pfam" id="PF07647">
    <property type="entry name" value="SAM_2"/>
    <property type="match status" value="1"/>
</dbReference>
<dbReference type="SMART" id="SM00233">
    <property type="entry name" value="PH"/>
    <property type="match status" value="1"/>
</dbReference>
<dbReference type="PANTHER" id="PTHR45827:SF1">
    <property type="entry name" value="SORTING NEXIN"/>
    <property type="match status" value="1"/>
</dbReference>
<dbReference type="GO" id="GO:0031410">
    <property type="term" value="C:cytoplasmic vesicle"/>
    <property type="evidence" value="ECO:0007669"/>
    <property type="project" value="TreeGrafter"/>
</dbReference>
<feature type="compositionally biased region" description="Low complexity" evidence="3">
    <location>
        <begin position="629"/>
        <end position="641"/>
    </location>
</feature>
<evidence type="ECO:0000259" key="6">
    <source>
        <dbReference type="PROSITE" id="PS50105"/>
    </source>
</evidence>
<feature type="region of interest" description="Disordered" evidence="3">
    <location>
        <begin position="658"/>
        <end position="707"/>
    </location>
</feature>
<feature type="compositionally biased region" description="Low complexity" evidence="3">
    <location>
        <begin position="768"/>
        <end position="794"/>
    </location>
</feature>
<dbReference type="GO" id="GO:0006897">
    <property type="term" value="P:endocytosis"/>
    <property type="evidence" value="ECO:0007669"/>
    <property type="project" value="TreeGrafter"/>
</dbReference>
<dbReference type="SUPFAM" id="SSF50044">
    <property type="entry name" value="SH3-domain"/>
    <property type="match status" value="1"/>
</dbReference>
<feature type="region of interest" description="Disordered" evidence="3">
    <location>
        <begin position="330"/>
        <end position="554"/>
    </location>
</feature>
<dbReference type="GO" id="GO:0005886">
    <property type="term" value="C:plasma membrane"/>
    <property type="evidence" value="ECO:0007669"/>
    <property type="project" value="TreeGrafter"/>
</dbReference>
<dbReference type="SMART" id="SM00454">
    <property type="entry name" value="SAM"/>
    <property type="match status" value="1"/>
</dbReference>
<dbReference type="InterPro" id="IPR001849">
    <property type="entry name" value="PH_domain"/>
</dbReference>
<dbReference type="PROSITE" id="PS50003">
    <property type="entry name" value="PH_DOMAIN"/>
    <property type="match status" value="1"/>
</dbReference>
<feature type="compositionally biased region" description="Pro residues" evidence="3">
    <location>
        <begin position="462"/>
        <end position="478"/>
    </location>
</feature>
<dbReference type="Gene3D" id="2.30.29.30">
    <property type="entry name" value="Pleckstrin-homology domain (PH domain)/Phosphotyrosine-binding domain (PTB)"/>
    <property type="match status" value="1"/>
</dbReference>
<feature type="region of interest" description="Disordered" evidence="3">
    <location>
        <begin position="76"/>
        <end position="109"/>
    </location>
</feature>
<evidence type="ECO:0000313" key="8">
    <source>
        <dbReference type="Proteomes" id="UP001216638"/>
    </source>
</evidence>
<keyword evidence="1 2" id="KW-0728">SH3 domain</keyword>
<sequence>MAANAEEYVYALYNFEAENPDEVSFKVGEQIVVVEKDDAYGDGWFQGTNVRGETGLFPFSYTTYDRAAAQKMLDGAAARGTEKEPSADAAPTQARPDNEAEAPSAEAPTGAAAVLGTADIASSASGAASNDPGVMRSTMADIDNAITELHGKENGRLSQAGSVATDADDDEGAVHDFAARAAAREALAKNAQKSLAAKAAQQDDVSGPWRSGALDTEDLSRDPNNALNNVRHISLGTGVTPLAYLEMSDESEDDGEDVGNITADSSIPEPRTDNAEPARDTTPSVVESAAAVAAVPAAVAGAVGSAVGSAVGLSSTPASHEDTSLRAMPVADASPLTPQPKVLESIPELPRERDEPRSSEVQRSPAREAELPVLPQNTEQELNLPGGFLSEASVSPRTEVPPAAPARSEEPVGLGVAPLVPSAAKPTETANAPSVPSTERALPYLPGTEPTPPAVPQEKPAPLSPPPAAAPVVPPVAPSAPAASESKQPQAASAAGSSPRAAAATASPVPAAPPATATATSPAPAATPTASAPATSPASAARSAAPPASKNPEQWSVEEVLAWARAKGYDPQTIDKLAEHEISGDALLVMDINMLKEIDIVAFGRRFHLANGIKELRAQAAGMAPPPSTSTHASPVPPSSALAAAGAAAPLSAPVSITGSSAPTPTPPVSAPLWSPSVSTQPTLPSSASVREAPMTSPTSEWSTHHLDTPVSSYGAARAEPLYLSGSQLGTNIMLAPPAHFAAAGKAPEEPTIRAVPPVMPSYLAATATPPKPAPAATASPTAAAAPSPVVSPARGAERPNASPSTATPESAAQRAAAHPAAEPLQASAERPVRQPSASSSSSRLLHLPDMGRNLFSPRKEPRVPDDGNKAVRASAPSKAQISLPTSNANFVATGAGAGATGASAAAAQPSGEAPAVPAKTSSVYDNSPLVLHKIAPVDMQGWIKKKGERYNTWHSRYIALKGQDLIVLRDPAAEKVKGHINMRGYKVVADENTSLGRYGFKIVHESERPHFFSLDDPVVLRNWMKGMMKASIDRDPSQPVISSYSNPTISLEEARRRKPRPPSPGSRQRTQREHVRDVKDQLTAKDESVLRAFELAEGHP</sequence>
<evidence type="ECO:0000256" key="1">
    <source>
        <dbReference type="ARBA" id="ARBA00022443"/>
    </source>
</evidence>
<dbReference type="InterPro" id="IPR001452">
    <property type="entry name" value="SH3_domain"/>
</dbReference>
<dbReference type="GO" id="GO:0035091">
    <property type="term" value="F:phosphatidylinositol binding"/>
    <property type="evidence" value="ECO:0007669"/>
    <property type="project" value="TreeGrafter"/>
</dbReference>
<feature type="region of interest" description="Disordered" evidence="3">
    <location>
        <begin position="621"/>
        <end position="641"/>
    </location>
</feature>
<feature type="compositionally biased region" description="Polar residues" evidence="3">
    <location>
        <begin position="428"/>
        <end position="437"/>
    </location>
</feature>
<dbReference type="CDD" id="cd00174">
    <property type="entry name" value="SH3"/>
    <property type="match status" value="1"/>
</dbReference>